<accession>A0A085MLS7</accession>
<evidence type="ECO:0000256" key="11">
    <source>
        <dbReference type="SAM" id="Phobius"/>
    </source>
</evidence>
<evidence type="ECO:0000256" key="1">
    <source>
        <dbReference type="ARBA" id="ARBA00004477"/>
    </source>
</evidence>
<feature type="transmembrane region" description="Helical" evidence="11">
    <location>
        <begin position="533"/>
        <end position="555"/>
    </location>
</feature>
<dbReference type="InterPro" id="IPR039524">
    <property type="entry name" value="PIGO/GPI13"/>
</dbReference>
<reference evidence="13 14" key="1">
    <citation type="journal article" date="2014" name="Nat. Genet.">
        <title>Genome and transcriptome of the porcine whipworm Trichuris suis.</title>
        <authorList>
            <person name="Jex A.R."/>
            <person name="Nejsum P."/>
            <person name="Schwarz E.M."/>
            <person name="Hu L."/>
            <person name="Young N.D."/>
            <person name="Hall R.S."/>
            <person name="Korhonen P.K."/>
            <person name="Liao S."/>
            <person name="Thamsborg S."/>
            <person name="Xia J."/>
            <person name="Xu P."/>
            <person name="Wang S."/>
            <person name="Scheerlinck J.P."/>
            <person name="Hofmann A."/>
            <person name="Sternberg P.W."/>
            <person name="Wang J."/>
            <person name="Gasser R.B."/>
        </authorList>
    </citation>
    <scope>NUCLEOTIDE SEQUENCE [LARGE SCALE GENOMIC DNA]</scope>
    <source>
        <strain evidence="13">DCEP-RM93M</strain>
    </source>
</reference>
<dbReference type="PANTHER" id="PTHR23071:SF1">
    <property type="entry name" value="GPI ETHANOLAMINE PHOSPHATE TRANSFERASE 3"/>
    <property type="match status" value="1"/>
</dbReference>
<feature type="transmembrane region" description="Helical" evidence="11">
    <location>
        <begin position="662"/>
        <end position="680"/>
    </location>
</feature>
<evidence type="ECO:0000259" key="12">
    <source>
        <dbReference type="Pfam" id="PF19316"/>
    </source>
</evidence>
<dbReference type="InterPro" id="IPR045687">
    <property type="entry name" value="PIGG/GPI7_C"/>
</dbReference>
<feature type="transmembrane region" description="Helical" evidence="11">
    <location>
        <begin position="701"/>
        <end position="719"/>
    </location>
</feature>
<keyword evidence="8 11" id="KW-1133">Transmembrane helix</keyword>
<proteinExistence type="inferred from homology"/>
<keyword evidence="4" id="KW-0337">GPI-anchor biosynthesis</keyword>
<feature type="transmembrane region" description="Helical" evidence="11">
    <location>
        <begin position="480"/>
        <end position="495"/>
    </location>
</feature>
<comment type="pathway">
    <text evidence="2">Glycolipid biosynthesis; glycosylphosphatidylinositol-anchor biosynthesis.</text>
</comment>
<evidence type="ECO:0000256" key="2">
    <source>
        <dbReference type="ARBA" id="ARBA00004687"/>
    </source>
</evidence>
<dbReference type="AlphaFoldDB" id="A0A085MLS7"/>
<feature type="transmembrane region" description="Helical" evidence="11">
    <location>
        <begin position="561"/>
        <end position="581"/>
    </location>
</feature>
<evidence type="ECO:0000256" key="10">
    <source>
        <dbReference type="ARBA" id="ARBA00023180"/>
    </source>
</evidence>
<evidence type="ECO:0000256" key="3">
    <source>
        <dbReference type="ARBA" id="ARBA00008695"/>
    </source>
</evidence>
<feature type="transmembrane region" description="Helical" evidence="11">
    <location>
        <begin position="447"/>
        <end position="468"/>
    </location>
</feature>
<dbReference type="InterPro" id="IPR017850">
    <property type="entry name" value="Alkaline_phosphatase_core_sf"/>
</dbReference>
<evidence type="ECO:0000256" key="5">
    <source>
        <dbReference type="ARBA" id="ARBA00022679"/>
    </source>
</evidence>
<organism evidence="13 14">
    <name type="scientific">Trichuris suis</name>
    <name type="common">pig whipworm</name>
    <dbReference type="NCBI Taxonomy" id="68888"/>
    <lineage>
        <taxon>Eukaryota</taxon>
        <taxon>Metazoa</taxon>
        <taxon>Ecdysozoa</taxon>
        <taxon>Nematoda</taxon>
        <taxon>Enoplea</taxon>
        <taxon>Dorylaimia</taxon>
        <taxon>Trichinellida</taxon>
        <taxon>Trichuridae</taxon>
        <taxon>Trichuris</taxon>
    </lineage>
</organism>
<feature type="transmembrane region" description="Helical" evidence="11">
    <location>
        <begin position="954"/>
        <end position="976"/>
    </location>
</feature>
<evidence type="ECO:0000313" key="14">
    <source>
        <dbReference type="Proteomes" id="UP000030764"/>
    </source>
</evidence>
<dbReference type="GO" id="GO:0005789">
    <property type="term" value="C:endoplasmic reticulum membrane"/>
    <property type="evidence" value="ECO:0007669"/>
    <property type="project" value="UniProtKB-SubCell"/>
</dbReference>
<keyword evidence="5" id="KW-0808">Transferase</keyword>
<evidence type="ECO:0000256" key="6">
    <source>
        <dbReference type="ARBA" id="ARBA00022692"/>
    </source>
</evidence>
<dbReference type="GO" id="GO:0006506">
    <property type="term" value="P:GPI anchor biosynthetic process"/>
    <property type="evidence" value="ECO:0007669"/>
    <property type="project" value="UniProtKB-UniPathway"/>
</dbReference>
<keyword evidence="10" id="KW-0325">Glycoprotein</keyword>
<feature type="transmembrane region" description="Helical" evidence="11">
    <location>
        <begin position="895"/>
        <end position="921"/>
    </location>
</feature>
<keyword evidence="9 11" id="KW-0472">Membrane</keyword>
<feature type="transmembrane region" description="Helical" evidence="11">
    <location>
        <begin position="731"/>
        <end position="756"/>
    </location>
</feature>
<feature type="transmembrane region" description="Helical" evidence="11">
    <location>
        <begin position="988"/>
        <end position="1009"/>
    </location>
</feature>
<evidence type="ECO:0000313" key="13">
    <source>
        <dbReference type="EMBL" id="KFD58173.1"/>
    </source>
</evidence>
<dbReference type="PANTHER" id="PTHR23071">
    <property type="entry name" value="PHOSPHATIDYLINOSITOL GLYCAN"/>
    <property type="match status" value="1"/>
</dbReference>
<feature type="transmembrane region" description="Helical" evidence="11">
    <location>
        <begin position="809"/>
        <end position="842"/>
    </location>
</feature>
<dbReference type="Gene3D" id="3.40.720.10">
    <property type="entry name" value="Alkaline Phosphatase, subunit A"/>
    <property type="match status" value="1"/>
</dbReference>
<dbReference type="CDD" id="cd16023">
    <property type="entry name" value="GPI_EPT_3"/>
    <property type="match status" value="1"/>
</dbReference>
<dbReference type="Pfam" id="PF19316">
    <property type="entry name" value="PIGO_PIGG"/>
    <property type="match status" value="1"/>
</dbReference>
<evidence type="ECO:0000256" key="9">
    <source>
        <dbReference type="ARBA" id="ARBA00023136"/>
    </source>
</evidence>
<feature type="domain" description="GPI ethanolamine phosphate transferase 2 C-terminal" evidence="12">
    <location>
        <begin position="835"/>
        <end position="1000"/>
    </location>
</feature>
<name>A0A085MLS7_9BILA</name>
<keyword evidence="6 11" id="KW-0812">Transmembrane</keyword>
<keyword evidence="7" id="KW-0256">Endoplasmic reticulum</keyword>
<sequence length="1033" mass="116380">MLLKLFVIVLEYCFGAFFFSRGFLLTRHTLQLKSACYEVQHPVIANVASGCWVPASYRRSILVVVDALRYDFIAQQPYSKQIYHNRFRKVQALLANETQHSMLFNFVADPPTTTLQRLKGLTTGSLPTFVDAGDNFAGSAIEEDNIIDQMITQGKRVVFMGDDTWLSLFPHKFTRARAFPSFDVQDLHGVDNGVLKHLYDEIKSNDWDLLIAHFLGVDHCGHKYGPSHPEMARKLSEMDDMIKNVTEVMSPDTVLFVFGDHGMTQTGDHGGDSQEELDAALFAYSTSVLHTEAQNIRCNTAQLSLLPTLAMLLGIPIPFSNLGAFIPELFTDSSIRLQAARVNVYQVSFLTISITKKDEQRLSVMEMAMLRRNIGISKLKRTLNETVIRYMETYLRNFHDTMLTERLSPLLKIFNALEPDELTVDKSIEIINRVGAVFVDCWAKYHLGWILLGILAILKTILSSLVLIRSQGSFGGGRAVLLKSVSFCLYLWATLARNESIPPVVGITLGIEITMHVHRLLTNLLATDKLFEMIDVLALIILMLHAVAVFSNSYIVNDDLVVQYLLKTLFVLLFVDAVRHFRWVSSVNPTRRKAHGRSKYSFSHLFSVFNTLPCILVMSLISSLCLLRLSALFRRCREEIPKCSMSFFLLPFGSIFDGQQRLIRATVAFVSLLTLYLVPWRHLRELGCIQDGSVKLLALKTAIQCVSVSVFFSWCYCWLVELYPKLLDSVVILFFPRVCYGMFMLFLITFLIDPLLVHSIALRGKRDTPFSSKYECTALTKAKQMQKAAGSGSSTVCVFGIRSMVVRSLLVFIWMLYFVLALLLGDGLCASVASLLLISVLFLKIRQTGASEFSGVVFSVELASHFFYAFGHQPTFTAIPWDAAFTGVPGNFKYMWIQAALVILNVSASCILVSISLPLIINWRKEGRGGETETVISPASQESSIDRDLFRCNMLFLTAIGVKLLLCTSACAMHRRHLMVWKIFAPKFVFEIVLFLASCIAILCQYALALRIEGHLTRFLRCVKTNSFHAFIN</sequence>
<dbReference type="InterPro" id="IPR002591">
    <property type="entry name" value="Phosphodiest/P_Trfase"/>
</dbReference>
<dbReference type="InterPro" id="IPR037675">
    <property type="entry name" value="PIG-O_N"/>
</dbReference>
<dbReference type="Pfam" id="PF01663">
    <property type="entry name" value="Phosphodiest"/>
    <property type="match status" value="1"/>
</dbReference>
<evidence type="ECO:0000256" key="7">
    <source>
        <dbReference type="ARBA" id="ARBA00022824"/>
    </source>
</evidence>
<feature type="transmembrane region" description="Helical" evidence="11">
    <location>
        <begin position="602"/>
        <end position="629"/>
    </location>
</feature>
<gene>
    <name evidence="13" type="ORF">M513_00936</name>
</gene>
<comment type="subcellular location">
    <subcellularLocation>
        <location evidence="1">Endoplasmic reticulum membrane</location>
        <topology evidence="1">Multi-pass membrane protein</topology>
    </subcellularLocation>
</comment>
<dbReference type="Proteomes" id="UP000030764">
    <property type="component" value="Unassembled WGS sequence"/>
</dbReference>
<dbReference type="SUPFAM" id="SSF53649">
    <property type="entry name" value="Alkaline phosphatase-like"/>
    <property type="match status" value="1"/>
</dbReference>
<evidence type="ECO:0000256" key="4">
    <source>
        <dbReference type="ARBA" id="ARBA00022502"/>
    </source>
</evidence>
<comment type="similarity">
    <text evidence="3">Belongs to the PIGG/PIGN/PIGO family. PIGO subfamily.</text>
</comment>
<keyword evidence="14" id="KW-1185">Reference proteome</keyword>
<protein>
    <recommendedName>
        <fullName evidence="12">GPI ethanolamine phosphate transferase 2 C-terminal domain-containing protein</fullName>
    </recommendedName>
</protein>
<dbReference type="GO" id="GO:0051377">
    <property type="term" value="F:mannose-ethanolamine phosphotransferase activity"/>
    <property type="evidence" value="ECO:0007669"/>
    <property type="project" value="InterPro"/>
</dbReference>
<dbReference type="UniPathway" id="UPA00196"/>
<dbReference type="EMBL" id="KL363185">
    <property type="protein sequence ID" value="KFD58173.1"/>
    <property type="molecule type" value="Genomic_DNA"/>
</dbReference>
<evidence type="ECO:0000256" key="8">
    <source>
        <dbReference type="ARBA" id="ARBA00022989"/>
    </source>
</evidence>